<protein>
    <submittedName>
        <fullName evidence="2">Uncharacterized protein</fullName>
    </submittedName>
</protein>
<organism evidence="2 3">
    <name type="scientific">Araneus ventricosus</name>
    <name type="common">Orbweaver spider</name>
    <name type="synonym">Epeira ventricosa</name>
    <dbReference type="NCBI Taxonomy" id="182803"/>
    <lineage>
        <taxon>Eukaryota</taxon>
        <taxon>Metazoa</taxon>
        <taxon>Ecdysozoa</taxon>
        <taxon>Arthropoda</taxon>
        <taxon>Chelicerata</taxon>
        <taxon>Arachnida</taxon>
        <taxon>Araneae</taxon>
        <taxon>Araneomorphae</taxon>
        <taxon>Entelegynae</taxon>
        <taxon>Araneoidea</taxon>
        <taxon>Araneidae</taxon>
        <taxon>Araneus</taxon>
    </lineage>
</organism>
<reference evidence="2 3" key="1">
    <citation type="journal article" date="2019" name="Sci. Rep.">
        <title>Orb-weaving spider Araneus ventricosus genome elucidates the spidroin gene catalogue.</title>
        <authorList>
            <person name="Kono N."/>
            <person name="Nakamura H."/>
            <person name="Ohtoshi R."/>
            <person name="Moran D.A.P."/>
            <person name="Shinohara A."/>
            <person name="Yoshida Y."/>
            <person name="Fujiwara M."/>
            <person name="Mori M."/>
            <person name="Tomita M."/>
            <person name="Arakawa K."/>
        </authorList>
    </citation>
    <scope>NUCLEOTIDE SEQUENCE [LARGE SCALE GENOMIC DNA]</scope>
</reference>
<feature type="region of interest" description="Disordered" evidence="1">
    <location>
        <begin position="34"/>
        <end position="73"/>
    </location>
</feature>
<dbReference type="Proteomes" id="UP000499080">
    <property type="component" value="Unassembled WGS sequence"/>
</dbReference>
<evidence type="ECO:0000256" key="1">
    <source>
        <dbReference type="SAM" id="MobiDB-lite"/>
    </source>
</evidence>
<gene>
    <name evidence="2" type="ORF">AVEN_148236_1</name>
</gene>
<accession>A0A4Y2IFP6</accession>
<evidence type="ECO:0000313" key="2">
    <source>
        <dbReference type="EMBL" id="GBM76099.1"/>
    </source>
</evidence>
<dbReference type="AlphaFoldDB" id="A0A4Y2IFP6"/>
<keyword evidence="3" id="KW-1185">Reference proteome</keyword>
<name>A0A4Y2IFP6_ARAVE</name>
<sequence length="106" mass="11989">MLHSWRAPHSTPDPIEDLQCMWTCFTLNHTQRFKRPPKGECGSMERGVPSQVSSSSSDRSSKLQKPFQNSPCDASKYYVNLTKLISSHESVVLLLRCESFENGITV</sequence>
<proteinExistence type="predicted"/>
<comment type="caution">
    <text evidence="2">The sequence shown here is derived from an EMBL/GenBank/DDBJ whole genome shotgun (WGS) entry which is preliminary data.</text>
</comment>
<evidence type="ECO:0000313" key="3">
    <source>
        <dbReference type="Proteomes" id="UP000499080"/>
    </source>
</evidence>
<dbReference type="EMBL" id="BGPR01002598">
    <property type="protein sequence ID" value="GBM76099.1"/>
    <property type="molecule type" value="Genomic_DNA"/>
</dbReference>